<reference evidence="3" key="1">
    <citation type="submission" date="2020-11" db="EMBL/GenBank/DDBJ databases">
        <authorList>
            <consortium name="DOE Joint Genome Institute"/>
            <person name="Ahrendt S."/>
            <person name="Riley R."/>
            <person name="Andreopoulos W."/>
            <person name="Labutti K."/>
            <person name="Pangilinan J."/>
            <person name="Ruiz-Duenas F.J."/>
            <person name="Barrasa J.M."/>
            <person name="Sanchez-Garcia M."/>
            <person name="Camarero S."/>
            <person name="Miyauchi S."/>
            <person name="Serrano A."/>
            <person name="Linde D."/>
            <person name="Babiker R."/>
            <person name="Drula E."/>
            <person name="Ayuso-Fernandez I."/>
            <person name="Pacheco R."/>
            <person name="Padilla G."/>
            <person name="Ferreira P."/>
            <person name="Barriuso J."/>
            <person name="Kellner H."/>
            <person name="Castanera R."/>
            <person name="Alfaro M."/>
            <person name="Ramirez L."/>
            <person name="Pisabarro A.G."/>
            <person name="Kuo A."/>
            <person name="Tritt A."/>
            <person name="Lipzen A."/>
            <person name="He G."/>
            <person name="Yan M."/>
            <person name="Ng V."/>
            <person name="Cullen D."/>
            <person name="Martin F."/>
            <person name="Rosso M.-N."/>
            <person name="Henrissat B."/>
            <person name="Hibbett D."/>
            <person name="Martinez A.T."/>
            <person name="Grigoriev I.V."/>
        </authorList>
    </citation>
    <scope>NUCLEOTIDE SEQUENCE</scope>
    <source>
        <strain evidence="3">CIRM-BRFM 674</strain>
    </source>
</reference>
<dbReference type="InterPro" id="IPR046521">
    <property type="entry name" value="DUF6698"/>
</dbReference>
<protein>
    <submittedName>
        <fullName evidence="3">Uncharacterized protein</fullName>
    </submittedName>
</protein>
<keyword evidence="1" id="KW-0175">Coiled coil</keyword>
<keyword evidence="4" id="KW-1185">Reference proteome</keyword>
<evidence type="ECO:0000256" key="1">
    <source>
        <dbReference type="SAM" id="Coils"/>
    </source>
</evidence>
<dbReference type="AlphaFoldDB" id="A0A9P6CM82"/>
<evidence type="ECO:0000313" key="4">
    <source>
        <dbReference type="Proteomes" id="UP000807469"/>
    </source>
</evidence>
<gene>
    <name evidence="3" type="ORF">BDN70DRAFT_900887</name>
</gene>
<dbReference type="EMBL" id="MU155591">
    <property type="protein sequence ID" value="KAF9472011.1"/>
    <property type="molecule type" value="Genomic_DNA"/>
</dbReference>
<dbReference type="Pfam" id="PF20414">
    <property type="entry name" value="DUF6698"/>
    <property type="match status" value="1"/>
</dbReference>
<name>A0A9P6CM82_9AGAR</name>
<evidence type="ECO:0000256" key="2">
    <source>
        <dbReference type="SAM" id="MobiDB-lite"/>
    </source>
</evidence>
<dbReference type="OrthoDB" id="2662502at2759"/>
<dbReference type="Proteomes" id="UP000807469">
    <property type="component" value="Unassembled WGS sequence"/>
</dbReference>
<sequence length="408" mass="45803">MSSDPPSSPCRGRGSAALRPNQLASPGPNVNISDAAEVAAALATYKRQLASLSKKLDEATQATPPAKRPITHKTMGRGIRKIVTLFDNLSCMLNEADRRTFEGPAAKDPTQQHRLDRIYRAYPLFIQLVPHFRTLAMVQGPEGVDAVNTFLTKLQEGANNARSDDVRRIKEEVADCINARYRPATLLQKTNRDNRGLQHDVCGGLLTPLMYDWNDLDVRAKIRGSKPGYIISSNYYLTCLYAKDTIFNPRRIEVGFLRSDLLLTMYHITFTSPSSAESLKQAIEHEQSAQGEPPFKKVKTSPKATKSCVSSLLNMDGKVTPRSIAYVAVLLVFNLTEASTWTESHNNFSFVAFYNFIIDYFEEERDAASTRRAGELLEWWNQQIFPEHVSAVTDSDESRNMLLDQDDY</sequence>
<organism evidence="3 4">
    <name type="scientific">Pholiota conissans</name>
    <dbReference type="NCBI Taxonomy" id="109636"/>
    <lineage>
        <taxon>Eukaryota</taxon>
        <taxon>Fungi</taxon>
        <taxon>Dikarya</taxon>
        <taxon>Basidiomycota</taxon>
        <taxon>Agaricomycotina</taxon>
        <taxon>Agaricomycetes</taxon>
        <taxon>Agaricomycetidae</taxon>
        <taxon>Agaricales</taxon>
        <taxon>Agaricineae</taxon>
        <taxon>Strophariaceae</taxon>
        <taxon>Pholiota</taxon>
    </lineage>
</organism>
<evidence type="ECO:0000313" key="3">
    <source>
        <dbReference type="EMBL" id="KAF9472011.1"/>
    </source>
</evidence>
<feature type="coiled-coil region" evidence="1">
    <location>
        <begin position="35"/>
        <end position="62"/>
    </location>
</feature>
<feature type="region of interest" description="Disordered" evidence="2">
    <location>
        <begin position="1"/>
        <end position="29"/>
    </location>
</feature>
<accession>A0A9P6CM82</accession>
<proteinExistence type="predicted"/>
<comment type="caution">
    <text evidence="3">The sequence shown here is derived from an EMBL/GenBank/DDBJ whole genome shotgun (WGS) entry which is preliminary data.</text>
</comment>